<dbReference type="AlphaFoldDB" id="A0A1B8ZRJ6"/>
<dbReference type="Proteomes" id="UP000093432">
    <property type="component" value="Unassembled WGS sequence"/>
</dbReference>
<feature type="transmembrane region" description="Helical" evidence="1">
    <location>
        <begin position="7"/>
        <end position="24"/>
    </location>
</feature>
<evidence type="ECO:0000313" key="2">
    <source>
        <dbReference type="EMBL" id="OCA74214.1"/>
    </source>
</evidence>
<dbReference type="EMBL" id="MAYG01000001">
    <property type="protein sequence ID" value="OCA74214.1"/>
    <property type="molecule type" value="Genomic_DNA"/>
</dbReference>
<name>A0A1B8ZRJ6_9FLAO</name>
<keyword evidence="1" id="KW-0812">Transmembrane</keyword>
<keyword evidence="1" id="KW-0472">Membrane</keyword>
<organism evidence="2 3">
    <name type="scientific">Chryseobacterium arthrosphaerae</name>
    <dbReference type="NCBI Taxonomy" id="651561"/>
    <lineage>
        <taxon>Bacteria</taxon>
        <taxon>Pseudomonadati</taxon>
        <taxon>Bacteroidota</taxon>
        <taxon>Flavobacteriia</taxon>
        <taxon>Flavobacteriales</taxon>
        <taxon>Weeksellaceae</taxon>
        <taxon>Chryseobacterium group</taxon>
        <taxon>Chryseobacterium</taxon>
    </lineage>
</organism>
<accession>A0A1B8ZRJ6</accession>
<protein>
    <submittedName>
        <fullName evidence="2">Uncharacterized protein</fullName>
    </submittedName>
</protein>
<reference evidence="3" key="1">
    <citation type="submission" date="2016-07" db="EMBL/GenBank/DDBJ databases">
        <authorList>
            <person name="Florea S."/>
            <person name="Webb J.S."/>
            <person name="Jaromczyk J."/>
            <person name="Schardl C.L."/>
        </authorList>
    </citation>
    <scope>NUCLEOTIDE SEQUENCE [LARGE SCALE GENOMIC DNA]</scope>
    <source>
        <strain evidence="3">CC-VM-7</strain>
    </source>
</reference>
<proteinExistence type="predicted"/>
<evidence type="ECO:0000256" key="1">
    <source>
        <dbReference type="SAM" id="Phobius"/>
    </source>
</evidence>
<gene>
    <name evidence="2" type="ORF">BBI00_07615</name>
</gene>
<sequence length="84" mass="9948">MKRIPQIIFIISTLFIVDFLFFPYFDVLELIPLVIILLAINFYLIYRYNNNKVISYILNGLLLILLIICFAFGAILRQDWNFIG</sequence>
<evidence type="ECO:0000313" key="3">
    <source>
        <dbReference type="Proteomes" id="UP000093432"/>
    </source>
</evidence>
<feature type="transmembrane region" description="Helical" evidence="1">
    <location>
        <begin position="30"/>
        <end position="46"/>
    </location>
</feature>
<comment type="caution">
    <text evidence="2">The sequence shown here is derived from an EMBL/GenBank/DDBJ whole genome shotgun (WGS) entry which is preliminary data.</text>
</comment>
<keyword evidence="1" id="KW-1133">Transmembrane helix</keyword>
<feature type="transmembrane region" description="Helical" evidence="1">
    <location>
        <begin position="53"/>
        <end position="76"/>
    </location>
</feature>